<dbReference type="InterPro" id="IPR003018">
    <property type="entry name" value="GAF"/>
</dbReference>
<dbReference type="InterPro" id="IPR043128">
    <property type="entry name" value="Rev_trsase/Diguanyl_cyclase"/>
</dbReference>
<dbReference type="Gene3D" id="3.20.20.450">
    <property type="entry name" value="EAL domain"/>
    <property type="match status" value="1"/>
</dbReference>
<dbReference type="InterPro" id="IPR035965">
    <property type="entry name" value="PAS-like_dom_sf"/>
</dbReference>
<dbReference type="InterPro" id="IPR029016">
    <property type="entry name" value="GAF-like_dom_sf"/>
</dbReference>
<dbReference type="Pfam" id="PF08448">
    <property type="entry name" value="PAS_4"/>
    <property type="match status" value="2"/>
</dbReference>
<dbReference type="SMART" id="SM00091">
    <property type="entry name" value="PAS"/>
    <property type="match status" value="3"/>
</dbReference>
<dbReference type="SUPFAM" id="SSF55073">
    <property type="entry name" value="Nucleotide cyclase"/>
    <property type="match status" value="1"/>
</dbReference>
<sequence length="1101" mass="120742">MAEPSPLPSQHFLELISDGYMVLDREWRYLYLNQVALRVLKRRAEDLLGRVIWAEYPDTAERFGAPYRQAMEERTAVEFEEYYPPLDLWTHLRVLPVPEGVGVLFRDVTQAKRSAQYQQRLLALNTLLNAAAALDDVAQAILEFARSDWGQYGGVVALASADGRTLSITHHVGYEAPLMRRWASFPVQLDVPLARVQRTGEPLFLSSEAARAQFSDLHDQTSFQSFTCLPLRVGGGPVLGVLAFSFEQLRRFDQLERTFFSTLAAHCAQALHRARLFEEARRSELRYRLLTEATSAFTWTSDTDLRVTEPQPGWSAYTGQSGAQTLGFGWLRAVHPADRADVQRQIARGQQSGGPFRLRGRVRRSDGAYRAVVSDVVPIHAAQRESPVLMGVVQDVTDELERTQVLTDRHRLIEVLAQDTDPDSLLARVVQETAQLLGAQGVMLLACPDGAAPCEVLAHWGAPIAGPLPSQPGAAPGERGAWQAVPGAPRTHLLILPTQSQWTAALLITLPDELSAADPRPARLQDLSGVLGAAVQRAGLLRDLAERDAQSRSIIAALDEGVILIREDGESAALNSSARQMLNVPEAAPHRALTDLHLLGPDRRPLAPERLPTVRALQGERIHREVVGHEAGGAVTWWSLNAAPLPTPRGEGLRQAVISAQDVTPQVTLQAELERLAAHDDLTGLPNRRAFAAQGRAALRQTTADGAPLAVMLVDLDHFKDINDALGHGVGDEVLRTVAARLRTWTGPEGVAARLSSDEFGVFLPVTDPHEAHLRAEQLRGALGGPVTLGGYDLHLAVSIGVTLAPTDADTFEDLLRNADLAMYRAKGSGRSSVGLFDLDLSRQRARRHAVSVELRGALDRGALHLQYQPIQTLREGHLLAAEALARWHSPLLGRVGPDEFIPVAEETGQILQLGEWVLNQAVQQAAAWRRAGRRVQVSVNVSPLQFLHSDFAQVTRAALDAAGLPPDLLQLEITESAVMRDVHRTRHQCEQLRALGVQLALDDFGTGHSSLATLHTLDFHVLKLDRAFVWGLEGDPRREALLRSVVTLAQSLSMDIVAEGIETAAQRRLLIDLGCRLGQGYHLARPLDVPDFERTFLNRA</sequence>
<dbReference type="SUPFAM" id="SSF55781">
    <property type="entry name" value="GAF domain-like"/>
    <property type="match status" value="1"/>
</dbReference>
<dbReference type="InterPro" id="IPR001633">
    <property type="entry name" value="EAL_dom"/>
</dbReference>
<feature type="domain" description="EAL" evidence="2">
    <location>
        <begin position="848"/>
        <end position="1101"/>
    </location>
</feature>
<protein>
    <recommendedName>
        <fullName evidence="6">Diguanylate cyclase/phosphodiesterase with PAS/PAC and GAF sensor(S)</fullName>
    </recommendedName>
</protein>
<dbReference type="SMART" id="SM00267">
    <property type="entry name" value="GGDEF"/>
    <property type="match status" value="1"/>
</dbReference>
<dbReference type="Pfam" id="PF13185">
    <property type="entry name" value="GAF_2"/>
    <property type="match status" value="1"/>
</dbReference>
<evidence type="ECO:0008006" key="6">
    <source>
        <dbReference type="Google" id="ProtNLM"/>
    </source>
</evidence>
<dbReference type="Pfam" id="PF08447">
    <property type="entry name" value="PAS_3"/>
    <property type="match status" value="1"/>
</dbReference>
<accession>A0ABQ2FMT6</accession>
<name>A0ABQ2FMT6_9DEIO</name>
<dbReference type="CDD" id="cd01948">
    <property type="entry name" value="EAL"/>
    <property type="match status" value="1"/>
</dbReference>
<dbReference type="EMBL" id="BMPE01000009">
    <property type="protein sequence ID" value="GGL08121.1"/>
    <property type="molecule type" value="Genomic_DNA"/>
</dbReference>
<evidence type="ECO:0000313" key="5">
    <source>
        <dbReference type="Proteomes" id="UP000604341"/>
    </source>
</evidence>
<comment type="caution">
    <text evidence="4">The sequence shown here is derived from an EMBL/GenBank/DDBJ whole genome shotgun (WGS) entry which is preliminary data.</text>
</comment>
<dbReference type="SMART" id="SM00065">
    <property type="entry name" value="GAF"/>
    <property type="match status" value="1"/>
</dbReference>
<dbReference type="SMART" id="SM00086">
    <property type="entry name" value="PAC"/>
    <property type="match status" value="2"/>
</dbReference>
<evidence type="ECO:0000313" key="4">
    <source>
        <dbReference type="EMBL" id="GGL08121.1"/>
    </source>
</evidence>
<dbReference type="NCBIfam" id="TIGR00229">
    <property type="entry name" value="sensory_box"/>
    <property type="match status" value="1"/>
</dbReference>
<dbReference type="Gene3D" id="3.30.450.20">
    <property type="entry name" value="PAS domain"/>
    <property type="match status" value="3"/>
</dbReference>
<dbReference type="PANTHER" id="PTHR44757">
    <property type="entry name" value="DIGUANYLATE CYCLASE DGCP"/>
    <property type="match status" value="1"/>
</dbReference>
<dbReference type="SMART" id="SM00052">
    <property type="entry name" value="EAL"/>
    <property type="match status" value="1"/>
</dbReference>
<dbReference type="Pfam" id="PF00990">
    <property type="entry name" value="GGDEF"/>
    <property type="match status" value="1"/>
</dbReference>
<dbReference type="SUPFAM" id="SSF141868">
    <property type="entry name" value="EAL domain-like"/>
    <property type="match status" value="1"/>
</dbReference>
<dbReference type="CDD" id="cd01949">
    <property type="entry name" value="GGDEF"/>
    <property type="match status" value="1"/>
</dbReference>
<feature type="domain" description="GGDEF" evidence="3">
    <location>
        <begin position="707"/>
        <end position="839"/>
    </location>
</feature>
<dbReference type="RefSeq" id="WP_189069675.1">
    <property type="nucleotide sequence ID" value="NZ_BMPE01000009.1"/>
</dbReference>
<dbReference type="PANTHER" id="PTHR44757:SF2">
    <property type="entry name" value="BIOFILM ARCHITECTURE MAINTENANCE PROTEIN MBAA"/>
    <property type="match status" value="1"/>
</dbReference>
<dbReference type="Pfam" id="PF00563">
    <property type="entry name" value="EAL"/>
    <property type="match status" value="1"/>
</dbReference>
<dbReference type="PROSITE" id="PS50883">
    <property type="entry name" value="EAL"/>
    <property type="match status" value="1"/>
</dbReference>
<dbReference type="Gene3D" id="3.30.70.270">
    <property type="match status" value="1"/>
</dbReference>
<reference evidence="5" key="1">
    <citation type="journal article" date="2019" name="Int. J. Syst. Evol. Microbiol.">
        <title>The Global Catalogue of Microorganisms (GCM) 10K type strain sequencing project: providing services to taxonomists for standard genome sequencing and annotation.</title>
        <authorList>
            <consortium name="The Broad Institute Genomics Platform"/>
            <consortium name="The Broad Institute Genome Sequencing Center for Infectious Disease"/>
            <person name="Wu L."/>
            <person name="Ma J."/>
        </authorList>
    </citation>
    <scope>NUCLEOTIDE SEQUENCE [LARGE SCALE GENOMIC DNA]</scope>
    <source>
        <strain evidence="5">JCM 19173</strain>
    </source>
</reference>
<dbReference type="InterPro" id="IPR000700">
    <property type="entry name" value="PAS-assoc_C"/>
</dbReference>
<dbReference type="InterPro" id="IPR000014">
    <property type="entry name" value="PAS"/>
</dbReference>
<dbReference type="InterPro" id="IPR052155">
    <property type="entry name" value="Biofilm_reg_signaling"/>
</dbReference>
<organism evidence="4 5">
    <name type="scientific">Deinococcus radiotolerans</name>
    <dbReference type="NCBI Taxonomy" id="1309407"/>
    <lineage>
        <taxon>Bacteria</taxon>
        <taxon>Thermotogati</taxon>
        <taxon>Deinococcota</taxon>
        <taxon>Deinococci</taxon>
        <taxon>Deinococcales</taxon>
        <taxon>Deinococcaceae</taxon>
        <taxon>Deinococcus</taxon>
    </lineage>
</organism>
<dbReference type="CDD" id="cd00130">
    <property type="entry name" value="PAS"/>
    <property type="match status" value="2"/>
</dbReference>
<dbReference type="SUPFAM" id="SSF55785">
    <property type="entry name" value="PYP-like sensor domain (PAS domain)"/>
    <property type="match status" value="3"/>
</dbReference>
<dbReference type="InterPro" id="IPR000160">
    <property type="entry name" value="GGDEF_dom"/>
</dbReference>
<dbReference type="InterPro" id="IPR013655">
    <property type="entry name" value="PAS_fold_3"/>
</dbReference>
<dbReference type="InterPro" id="IPR029787">
    <property type="entry name" value="Nucleotide_cyclase"/>
</dbReference>
<dbReference type="InterPro" id="IPR001610">
    <property type="entry name" value="PAC"/>
</dbReference>
<keyword evidence="5" id="KW-1185">Reference proteome</keyword>
<evidence type="ECO:0000259" key="2">
    <source>
        <dbReference type="PROSITE" id="PS50883"/>
    </source>
</evidence>
<proteinExistence type="predicted"/>
<dbReference type="InterPro" id="IPR013656">
    <property type="entry name" value="PAS_4"/>
</dbReference>
<dbReference type="Proteomes" id="UP000604341">
    <property type="component" value="Unassembled WGS sequence"/>
</dbReference>
<dbReference type="PROSITE" id="PS50113">
    <property type="entry name" value="PAC"/>
    <property type="match status" value="1"/>
</dbReference>
<dbReference type="NCBIfam" id="TIGR00254">
    <property type="entry name" value="GGDEF"/>
    <property type="match status" value="1"/>
</dbReference>
<dbReference type="PROSITE" id="PS50887">
    <property type="entry name" value="GGDEF"/>
    <property type="match status" value="1"/>
</dbReference>
<evidence type="ECO:0000259" key="3">
    <source>
        <dbReference type="PROSITE" id="PS50887"/>
    </source>
</evidence>
<dbReference type="Gene3D" id="3.30.450.40">
    <property type="match status" value="1"/>
</dbReference>
<evidence type="ECO:0000259" key="1">
    <source>
        <dbReference type="PROSITE" id="PS50113"/>
    </source>
</evidence>
<dbReference type="InterPro" id="IPR035919">
    <property type="entry name" value="EAL_sf"/>
</dbReference>
<gene>
    <name evidence="4" type="ORF">GCM10010844_28620</name>
</gene>
<feature type="domain" description="PAC" evidence="1">
    <location>
        <begin position="356"/>
        <end position="408"/>
    </location>
</feature>